<evidence type="ECO:0000313" key="10">
    <source>
        <dbReference type="EMBL" id="KIV91333.1"/>
    </source>
</evidence>
<dbReference type="InterPro" id="IPR050331">
    <property type="entry name" value="Zinc_finger"/>
</dbReference>
<sequence length="178" mass="19653">MTSTNPEFYVHRGSTHAQPPETTAGPPPILSTSAPAWTSRDQTTMEPPPRRPRSDASEGNAPYRGVANQRPLPTHFAPALPPMDMQVAPTWQHHHYYPPANPPSYPQSQERYACPTCNKLFSRPSSLKIHTHSHTGEKPFKCNHQGCGKYFSVRSNMKRHEKGCHGASSSSDAGTSPE</sequence>
<dbReference type="InterPro" id="IPR036236">
    <property type="entry name" value="Znf_C2H2_sf"/>
</dbReference>
<name>A0A0D1ZWY2_EXOME</name>
<dbReference type="PANTHER" id="PTHR16515">
    <property type="entry name" value="PR DOMAIN ZINC FINGER PROTEIN"/>
    <property type="match status" value="1"/>
</dbReference>
<feature type="region of interest" description="Disordered" evidence="8">
    <location>
        <begin position="1"/>
        <end position="81"/>
    </location>
</feature>
<dbReference type="EMBL" id="KN847523">
    <property type="protein sequence ID" value="KIV91333.1"/>
    <property type="molecule type" value="Genomic_DNA"/>
</dbReference>
<proteinExistence type="predicted"/>
<dbReference type="SMART" id="SM00355">
    <property type="entry name" value="ZnF_C2H2"/>
    <property type="match status" value="2"/>
</dbReference>
<feature type="domain" description="C2H2-type" evidence="9">
    <location>
        <begin position="112"/>
        <end position="139"/>
    </location>
</feature>
<evidence type="ECO:0000256" key="6">
    <source>
        <dbReference type="ARBA" id="ARBA00023242"/>
    </source>
</evidence>
<dbReference type="OMA" id="HRGSTHA"/>
<accession>A0A0D1ZWY2</accession>
<dbReference type="SUPFAM" id="SSF57667">
    <property type="entry name" value="beta-beta-alpha zinc fingers"/>
    <property type="match status" value="1"/>
</dbReference>
<evidence type="ECO:0000256" key="2">
    <source>
        <dbReference type="ARBA" id="ARBA00022723"/>
    </source>
</evidence>
<dbReference type="GO" id="GO:0008270">
    <property type="term" value="F:zinc ion binding"/>
    <property type="evidence" value="ECO:0007669"/>
    <property type="project" value="UniProtKB-KW"/>
</dbReference>
<evidence type="ECO:0000259" key="9">
    <source>
        <dbReference type="PROSITE" id="PS50157"/>
    </source>
</evidence>
<dbReference type="VEuPathDB" id="FungiDB:PV10_05881"/>
<dbReference type="AlphaFoldDB" id="A0A0D1ZWY2"/>
<dbReference type="InterPro" id="IPR013087">
    <property type="entry name" value="Znf_C2H2_type"/>
</dbReference>
<evidence type="ECO:0000256" key="1">
    <source>
        <dbReference type="ARBA" id="ARBA00004123"/>
    </source>
</evidence>
<feature type="compositionally biased region" description="Polar residues" evidence="8">
    <location>
        <begin position="30"/>
        <end position="45"/>
    </location>
</feature>
<comment type="subcellular location">
    <subcellularLocation>
        <location evidence="1">Nucleus</location>
    </subcellularLocation>
</comment>
<reference evidence="10 11" key="1">
    <citation type="submission" date="2015-01" db="EMBL/GenBank/DDBJ databases">
        <title>The Genome Sequence of Exophiala mesophila CBS40295.</title>
        <authorList>
            <consortium name="The Broad Institute Genomics Platform"/>
            <person name="Cuomo C."/>
            <person name="de Hoog S."/>
            <person name="Gorbushina A."/>
            <person name="Stielow B."/>
            <person name="Teixiera M."/>
            <person name="Abouelleil A."/>
            <person name="Chapman S.B."/>
            <person name="Priest M."/>
            <person name="Young S.K."/>
            <person name="Wortman J."/>
            <person name="Nusbaum C."/>
            <person name="Birren B."/>
        </authorList>
    </citation>
    <scope>NUCLEOTIDE SEQUENCE [LARGE SCALE GENOMIC DNA]</scope>
    <source>
        <strain evidence="10 11">CBS 40295</strain>
    </source>
</reference>
<organism evidence="10 11">
    <name type="scientific">Exophiala mesophila</name>
    <name type="common">Black yeast-like fungus</name>
    <dbReference type="NCBI Taxonomy" id="212818"/>
    <lineage>
        <taxon>Eukaryota</taxon>
        <taxon>Fungi</taxon>
        <taxon>Dikarya</taxon>
        <taxon>Ascomycota</taxon>
        <taxon>Pezizomycotina</taxon>
        <taxon>Eurotiomycetes</taxon>
        <taxon>Chaetothyriomycetidae</taxon>
        <taxon>Chaetothyriales</taxon>
        <taxon>Herpotrichiellaceae</taxon>
        <taxon>Exophiala</taxon>
    </lineage>
</organism>
<dbReference type="STRING" id="212818.A0A0D1ZWY2"/>
<keyword evidence="3" id="KW-0677">Repeat</keyword>
<dbReference type="Gene3D" id="3.30.160.60">
    <property type="entry name" value="Classic Zinc Finger"/>
    <property type="match status" value="2"/>
</dbReference>
<keyword evidence="11" id="KW-1185">Reference proteome</keyword>
<evidence type="ECO:0000256" key="8">
    <source>
        <dbReference type="SAM" id="MobiDB-lite"/>
    </source>
</evidence>
<evidence type="ECO:0000256" key="3">
    <source>
        <dbReference type="ARBA" id="ARBA00022737"/>
    </source>
</evidence>
<dbReference type="FunFam" id="3.30.160.60:FF:000176">
    <property type="entry name" value="zinc finger protein 70"/>
    <property type="match status" value="1"/>
</dbReference>
<dbReference type="PANTHER" id="PTHR16515:SF49">
    <property type="entry name" value="GASTRULA ZINC FINGER PROTEIN XLCGF49.1-LIKE-RELATED"/>
    <property type="match status" value="1"/>
</dbReference>
<keyword evidence="2" id="KW-0479">Metal-binding</keyword>
<feature type="domain" description="C2H2-type" evidence="9">
    <location>
        <begin position="140"/>
        <end position="170"/>
    </location>
</feature>
<dbReference type="GO" id="GO:0010468">
    <property type="term" value="P:regulation of gene expression"/>
    <property type="evidence" value="ECO:0007669"/>
    <property type="project" value="TreeGrafter"/>
</dbReference>
<evidence type="ECO:0000256" key="7">
    <source>
        <dbReference type="PROSITE-ProRule" id="PRU00042"/>
    </source>
</evidence>
<keyword evidence="4 7" id="KW-0863">Zinc-finger</keyword>
<dbReference type="PROSITE" id="PS50157">
    <property type="entry name" value="ZINC_FINGER_C2H2_2"/>
    <property type="match status" value="2"/>
</dbReference>
<feature type="compositionally biased region" description="Polar residues" evidence="8">
    <location>
        <begin position="167"/>
        <end position="178"/>
    </location>
</feature>
<dbReference type="Pfam" id="PF00096">
    <property type="entry name" value="zf-C2H2"/>
    <property type="match status" value="2"/>
</dbReference>
<dbReference type="GeneID" id="27323726"/>
<evidence type="ECO:0000313" key="11">
    <source>
        <dbReference type="Proteomes" id="UP000054302"/>
    </source>
</evidence>
<dbReference type="RefSeq" id="XP_016222907.1">
    <property type="nucleotide sequence ID" value="XM_016370614.1"/>
</dbReference>
<dbReference type="GO" id="GO:0005634">
    <property type="term" value="C:nucleus"/>
    <property type="evidence" value="ECO:0007669"/>
    <property type="project" value="UniProtKB-SubCell"/>
</dbReference>
<feature type="region of interest" description="Disordered" evidence="8">
    <location>
        <begin position="159"/>
        <end position="178"/>
    </location>
</feature>
<dbReference type="OrthoDB" id="6077919at2759"/>
<protein>
    <recommendedName>
        <fullName evidence="9">C2H2-type domain-containing protein</fullName>
    </recommendedName>
</protein>
<gene>
    <name evidence="10" type="ORF">PV10_05881</name>
</gene>
<dbReference type="HOGENOM" id="CLU_1510619_0_0_1"/>
<evidence type="ECO:0000256" key="4">
    <source>
        <dbReference type="ARBA" id="ARBA00022771"/>
    </source>
</evidence>
<evidence type="ECO:0000256" key="5">
    <source>
        <dbReference type="ARBA" id="ARBA00022833"/>
    </source>
</evidence>
<keyword evidence="6" id="KW-0539">Nucleus</keyword>
<dbReference type="Proteomes" id="UP000054302">
    <property type="component" value="Unassembled WGS sequence"/>
</dbReference>
<dbReference type="PROSITE" id="PS00028">
    <property type="entry name" value="ZINC_FINGER_C2H2_1"/>
    <property type="match status" value="2"/>
</dbReference>
<keyword evidence="5" id="KW-0862">Zinc</keyword>